<dbReference type="SUPFAM" id="SSF53756">
    <property type="entry name" value="UDP-Glycosyltransferase/glycogen phosphorylase"/>
    <property type="match status" value="1"/>
</dbReference>
<name>F0YJ91_AURAN</name>
<keyword evidence="1" id="KW-0808">Transferase</keyword>
<dbReference type="GO" id="GO:0016757">
    <property type="term" value="F:glycosyltransferase activity"/>
    <property type="evidence" value="ECO:0007669"/>
    <property type="project" value="UniProtKB-KW"/>
</dbReference>
<gene>
    <name evidence="5" type="ORF">AURANDRAFT_66912</name>
</gene>
<dbReference type="InterPro" id="IPR036020">
    <property type="entry name" value="WW_dom_sf"/>
</dbReference>
<organism evidence="6">
    <name type="scientific">Aureococcus anophagefferens</name>
    <name type="common">Harmful bloom alga</name>
    <dbReference type="NCBI Taxonomy" id="44056"/>
    <lineage>
        <taxon>Eukaryota</taxon>
        <taxon>Sar</taxon>
        <taxon>Stramenopiles</taxon>
        <taxon>Ochrophyta</taxon>
        <taxon>Pelagophyceae</taxon>
        <taxon>Pelagomonadales</taxon>
        <taxon>Pelagomonadaceae</taxon>
        <taxon>Aureococcus</taxon>
    </lineage>
</organism>
<evidence type="ECO:0000259" key="3">
    <source>
        <dbReference type="PROSITE" id="PS50020"/>
    </source>
</evidence>
<evidence type="ECO:0000256" key="2">
    <source>
        <dbReference type="ARBA" id="ARBA00022837"/>
    </source>
</evidence>
<protein>
    <submittedName>
        <fullName evidence="5">Uncharacterized protein</fullName>
    </submittedName>
</protein>
<proteinExistence type="predicted"/>
<dbReference type="PROSITE" id="PS50020">
    <property type="entry name" value="WW_DOMAIN_2"/>
    <property type="match status" value="1"/>
</dbReference>
<dbReference type="InterPro" id="IPR001202">
    <property type="entry name" value="WW_dom"/>
</dbReference>
<dbReference type="KEGG" id="aaf:AURANDRAFT_66912"/>
<evidence type="ECO:0000259" key="4">
    <source>
        <dbReference type="PROSITE" id="PS50222"/>
    </source>
</evidence>
<dbReference type="SUPFAM" id="SSF47473">
    <property type="entry name" value="EF-hand"/>
    <property type="match status" value="1"/>
</dbReference>
<dbReference type="InterPro" id="IPR002048">
    <property type="entry name" value="EF_hand_dom"/>
</dbReference>
<dbReference type="PROSITE" id="PS50222">
    <property type="entry name" value="EF_HAND_2"/>
    <property type="match status" value="1"/>
</dbReference>
<dbReference type="GO" id="GO:0005509">
    <property type="term" value="F:calcium ion binding"/>
    <property type="evidence" value="ECO:0007669"/>
    <property type="project" value="InterPro"/>
</dbReference>
<reference evidence="5 6" key="1">
    <citation type="journal article" date="2011" name="Proc. Natl. Acad. Sci. U.S.A.">
        <title>Niche of harmful alga Aureococcus anophagefferens revealed through ecogenomics.</title>
        <authorList>
            <person name="Gobler C.J."/>
            <person name="Berry D.L."/>
            <person name="Dyhrman S.T."/>
            <person name="Wilhelm S.W."/>
            <person name="Salamov A."/>
            <person name="Lobanov A.V."/>
            <person name="Zhang Y."/>
            <person name="Collier J.L."/>
            <person name="Wurch L.L."/>
            <person name="Kustka A.B."/>
            <person name="Dill B.D."/>
            <person name="Shah M."/>
            <person name="VerBerkmoes N.C."/>
            <person name="Kuo A."/>
            <person name="Terry A."/>
            <person name="Pangilinan J."/>
            <person name="Lindquist E.A."/>
            <person name="Lucas S."/>
            <person name="Paulsen I.T."/>
            <person name="Hattenrath-Lehmann T.K."/>
            <person name="Talmage S.C."/>
            <person name="Walker E.A."/>
            <person name="Koch F."/>
            <person name="Burson A.M."/>
            <person name="Marcoval M.A."/>
            <person name="Tang Y.Z."/>
            <person name="Lecleir G.R."/>
            <person name="Coyne K.J."/>
            <person name="Berg G.M."/>
            <person name="Bertrand E.M."/>
            <person name="Saito M.A."/>
            <person name="Gladyshev V.N."/>
            <person name="Grigoriev I.V."/>
        </authorList>
    </citation>
    <scope>NUCLEOTIDE SEQUENCE [LARGE SCALE GENOMIC DNA]</scope>
    <source>
        <strain evidence="6">CCMP 1984</strain>
    </source>
</reference>
<feature type="domain" description="EF-hand" evidence="4">
    <location>
        <begin position="67"/>
        <end position="95"/>
    </location>
</feature>
<dbReference type="Pfam" id="PF00534">
    <property type="entry name" value="Glycos_transf_1"/>
    <property type="match status" value="1"/>
</dbReference>
<dbReference type="RefSeq" id="XP_009040482.1">
    <property type="nucleotide sequence ID" value="XM_009042234.1"/>
</dbReference>
<evidence type="ECO:0000256" key="1">
    <source>
        <dbReference type="ARBA" id="ARBA00022676"/>
    </source>
</evidence>
<dbReference type="CDD" id="cd00201">
    <property type="entry name" value="WW"/>
    <property type="match status" value="1"/>
</dbReference>
<dbReference type="InterPro" id="IPR018247">
    <property type="entry name" value="EF_Hand_1_Ca_BS"/>
</dbReference>
<dbReference type="Gene3D" id="2.20.70.10">
    <property type="match status" value="1"/>
</dbReference>
<evidence type="ECO:0000313" key="6">
    <source>
        <dbReference type="Proteomes" id="UP000002729"/>
    </source>
</evidence>
<dbReference type="PROSITE" id="PS00018">
    <property type="entry name" value="EF_HAND_1"/>
    <property type="match status" value="2"/>
</dbReference>
<keyword evidence="2" id="KW-0106">Calcium</keyword>
<dbReference type="OrthoDB" id="191686at2759"/>
<dbReference type="Proteomes" id="UP000002729">
    <property type="component" value="Unassembled WGS sequence"/>
</dbReference>
<evidence type="ECO:0000313" key="5">
    <source>
        <dbReference type="EMBL" id="EGB04745.1"/>
    </source>
</evidence>
<dbReference type="InterPro" id="IPR011992">
    <property type="entry name" value="EF-hand-dom_pair"/>
</dbReference>
<dbReference type="SUPFAM" id="SSF51045">
    <property type="entry name" value="WW domain"/>
    <property type="match status" value="1"/>
</dbReference>
<dbReference type="Gene3D" id="1.10.238.10">
    <property type="entry name" value="EF-hand"/>
    <property type="match status" value="1"/>
</dbReference>
<dbReference type="Gene3D" id="3.40.50.2000">
    <property type="entry name" value="Glycogen Phosphorylase B"/>
    <property type="match status" value="1"/>
</dbReference>
<keyword evidence="6" id="KW-1185">Reference proteome</keyword>
<dbReference type="AlphaFoldDB" id="F0YJ91"/>
<dbReference type="eggNOG" id="ENOG502S4MR">
    <property type="taxonomic scope" value="Eukaryota"/>
</dbReference>
<sequence>MLDLDNSGFLDFNEFLIGVWNWNTYDASLIAKLAYNIFDVDREGKIDMAEADAMLRMVYNVPKSDPEILEKMDVNKDGNISLEELEQLIEVHNYILMPAFDLQRMLRIRILGVKYWEAESQRRRVYFSGYDAGAQESWESLKKILEIKHQARVEEEERNRNLKEMEIRERIEAQKLREVKLKEENQKRREKRAEERRRAKESVEVKAEKKARAIMDQLVAERDDEVVFGDLAIRLVNREKFWKAYEDWVIKARRARVTEGATRHRLAVGPDADLRFEEDLETMEGYGEFWTEVKAIWTMEYTDYLYDRGGVWNTTVASLMLKPPIDELDDEYEPTFLAGLRMRFAGRKKMRRIKAQAKEILIAQFRESEDERVAKEIAKQEEEQELERRNDQVGEFGNKKSKWERLWDANEGLPYWMNWESQESLWERPVICHVCDAAIPDDDVMCFKCKNARSEYNQRLYLMKHVNRFAKAFLPKKKPKVEFSLPGSLADRLDRIPKVPNKHVVRLRRVWLGALRLVGIKKRPRRRPAPKKVKALKRLPNVVFASGVPSERMDAQVWRRTRVLLAPSVWPEPFGLVAVEAALRGIPVLSTNLAGLRESNVTGRVLPCPLLMDIHVQKTFACADGRDVVAAFEGLSDGERAALRSGAPVAPFAPATPADVARAAEPFVAALRELTDADGALETAAARALKTALDHVELRQHSLARVLRGLDVARPPWVRRHVDGVGGPDSQPGAAVLAANLAANLAVAG</sequence>
<accession>F0YJ91</accession>
<dbReference type="InParanoid" id="F0YJ91"/>
<dbReference type="InterPro" id="IPR001296">
    <property type="entry name" value="Glyco_trans_1"/>
</dbReference>
<dbReference type="EMBL" id="GL833147">
    <property type="protein sequence ID" value="EGB04745.1"/>
    <property type="molecule type" value="Genomic_DNA"/>
</dbReference>
<feature type="domain" description="WW" evidence="3">
    <location>
        <begin position="397"/>
        <end position="431"/>
    </location>
</feature>
<keyword evidence="1" id="KW-0328">Glycosyltransferase</keyword>
<dbReference type="GeneID" id="20225999"/>
<dbReference type="Pfam" id="PF13499">
    <property type="entry name" value="EF-hand_7"/>
    <property type="match status" value="1"/>
</dbReference>